<proteinExistence type="predicted"/>
<protein>
    <submittedName>
        <fullName evidence="1">Uncharacterized protein</fullName>
    </submittedName>
</protein>
<gene>
    <name evidence="1" type="ORF">HYS17_02355</name>
</gene>
<organism evidence="1 2">
    <name type="scientific">Micavibrio aeruginosavorus</name>
    <dbReference type="NCBI Taxonomy" id="349221"/>
    <lineage>
        <taxon>Bacteria</taxon>
        <taxon>Pseudomonadati</taxon>
        <taxon>Bdellovibrionota</taxon>
        <taxon>Bdellovibrionia</taxon>
        <taxon>Bdellovibrionales</taxon>
        <taxon>Pseudobdellovibrionaceae</taxon>
        <taxon>Micavibrio</taxon>
    </lineage>
</organism>
<dbReference type="EMBL" id="CP066681">
    <property type="protein sequence ID" value="QQG36637.1"/>
    <property type="molecule type" value="Genomic_DNA"/>
</dbReference>
<name>A0A7T5R330_9BACT</name>
<evidence type="ECO:0000313" key="1">
    <source>
        <dbReference type="EMBL" id="QQG36637.1"/>
    </source>
</evidence>
<dbReference type="AlphaFoldDB" id="A0A7T5R330"/>
<sequence>MLPIKDWSEIDNKEFDVKRTFEKSELAKDQLRTAIWLFLNRIDFASAITLAGAAGNILHALVEHQNKQPTLEYGRLLCSKLIGHVPGRSKYLKNFGDLTGINRLKHMSAECPDTIEIDLEKCAETAITRAVLDFIKLYGDAEARSNPAVNSFMQWLWVLHGERMMKEYGPLLEGLKEDGFKTA</sequence>
<evidence type="ECO:0000313" key="2">
    <source>
        <dbReference type="Proteomes" id="UP000595362"/>
    </source>
</evidence>
<dbReference type="Proteomes" id="UP000595362">
    <property type="component" value="Chromosome"/>
</dbReference>
<reference evidence="1 2" key="1">
    <citation type="submission" date="2020-07" db="EMBL/GenBank/DDBJ databases">
        <title>Huge and variable diversity of episymbiotic CPR bacteria and DPANN archaea in groundwater ecosystems.</title>
        <authorList>
            <person name="He C.Y."/>
            <person name="Keren R."/>
            <person name="Whittaker M."/>
            <person name="Farag I.F."/>
            <person name="Doudna J."/>
            <person name="Cate J.H.D."/>
            <person name="Banfield J.F."/>
        </authorList>
    </citation>
    <scope>NUCLEOTIDE SEQUENCE [LARGE SCALE GENOMIC DNA]</scope>
    <source>
        <strain evidence="1">NC_groundwater_70_Ag_B-0.1um_54_66</strain>
    </source>
</reference>
<accession>A0A7T5R330</accession>